<dbReference type="AlphaFoldDB" id="A0A923JN33"/>
<dbReference type="RefSeq" id="WP_186642407.1">
    <property type="nucleotide sequence ID" value="NZ_JABWQX020000001.1"/>
</dbReference>
<evidence type="ECO:0000256" key="1">
    <source>
        <dbReference type="SAM" id="Phobius"/>
    </source>
</evidence>
<reference evidence="3" key="3">
    <citation type="submission" date="2021-06" db="EMBL/GenBank/DDBJ databases">
        <title>Updating the genus Pseudomonas: Description of 43 new species and partition of the Pseudomonas putida group.</title>
        <authorList>
            <person name="Girard L."/>
            <person name="Lood C."/>
            <person name="Vandamme P."/>
            <person name="Rokni-Zadeh H."/>
            <person name="Van Noort V."/>
            <person name="Hofte M."/>
            <person name="Lavigne R."/>
            <person name="De Mot R."/>
        </authorList>
    </citation>
    <scope>NUCLEOTIDE SEQUENCE</scope>
    <source>
        <strain evidence="3">SWRI102</strain>
    </source>
</reference>
<name>A0A923JN33_9PSED</name>
<feature type="transmembrane region" description="Helical" evidence="1">
    <location>
        <begin position="73"/>
        <end position="92"/>
    </location>
</feature>
<reference evidence="2 4" key="1">
    <citation type="journal article" date="2020" name="Microorganisms">
        <title>Reliable Identification of Environmental Pseudomonas Isolates Using the rpoD Gene.</title>
        <authorList>
            <consortium name="The Broad Institute Genome Sequencing Platform"/>
            <person name="Girard L."/>
            <person name="Lood C."/>
            <person name="Rokni-Zadeh H."/>
            <person name="van Noort V."/>
            <person name="Lavigne R."/>
            <person name="De Mot R."/>
        </authorList>
    </citation>
    <scope>NUCLEOTIDE SEQUENCE</scope>
    <source>
        <strain evidence="2 4">SWRI102</strain>
    </source>
</reference>
<comment type="caution">
    <text evidence="2">The sequence shown here is derived from an EMBL/GenBank/DDBJ whole genome shotgun (WGS) entry which is preliminary data.</text>
</comment>
<feature type="transmembrane region" description="Helical" evidence="1">
    <location>
        <begin position="98"/>
        <end position="120"/>
    </location>
</feature>
<dbReference type="Proteomes" id="UP000659438">
    <property type="component" value="Unassembled WGS sequence"/>
</dbReference>
<accession>A0A923JN33</accession>
<dbReference type="EMBL" id="JABWQX010000001">
    <property type="protein sequence ID" value="MBC3394050.1"/>
    <property type="molecule type" value="Genomic_DNA"/>
</dbReference>
<protein>
    <submittedName>
        <fullName evidence="2">Uncharacterized protein</fullName>
    </submittedName>
</protein>
<feature type="transmembrane region" description="Helical" evidence="1">
    <location>
        <begin position="14"/>
        <end position="35"/>
    </location>
</feature>
<evidence type="ECO:0000313" key="2">
    <source>
        <dbReference type="EMBL" id="MBC3394050.1"/>
    </source>
</evidence>
<keyword evidence="4" id="KW-1185">Reference proteome</keyword>
<evidence type="ECO:0000313" key="3">
    <source>
        <dbReference type="EMBL" id="MBV4551504.1"/>
    </source>
</evidence>
<keyword evidence="1" id="KW-0812">Transmembrane</keyword>
<organism evidence="2">
    <name type="scientific">Pseudomonas marvdashtae</name>
    <dbReference type="NCBI Taxonomy" id="2745500"/>
    <lineage>
        <taxon>Bacteria</taxon>
        <taxon>Pseudomonadati</taxon>
        <taxon>Pseudomonadota</taxon>
        <taxon>Gammaproteobacteria</taxon>
        <taxon>Pseudomonadales</taxon>
        <taxon>Pseudomonadaceae</taxon>
        <taxon>Pseudomonas</taxon>
    </lineage>
</organism>
<feature type="transmembrane region" description="Helical" evidence="1">
    <location>
        <begin position="47"/>
        <end position="66"/>
    </location>
</feature>
<keyword evidence="1" id="KW-1133">Transmembrane helix</keyword>
<gene>
    <name evidence="3" type="ORF">HU742_010210</name>
    <name evidence="2" type="ORF">HU742_02465</name>
</gene>
<sequence>MQYNLKERTSLKSMWLATIVACVTSVSFWLAASWSSGVNEPWDAQCYWTVLYPASLALTLTLGLLFQQRGWVAGPIVMFGQIPCVMMASGAGPLLAVGILYCALLSIPAVMLSWGARAIYRRLAAS</sequence>
<reference evidence="2" key="2">
    <citation type="submission" date="2020-07" db="EMBL/GenBank/DDBJ databases">
        <authorList>
            <person name="Lood C."/>
            <person name="Girard L."/>
        </authorList>
    </citation>
    <scope>NUCLEOTIDE SEQUENCE</scope>
    <source>
        <strain evidence="2">SWRI102</strain>
    </source>
</reference>
<proteinExistence type="predicted"/>
<keyword evidence="1" id="KW-0472">Membrane</keyword>
<dbReference type="EMBL" id="JABWQX020000001">
    <property type="protein sequence ID" value="MBV4551504.1"/>
    <property type="molecule type" value="Genomic_DNA"/>
</dbReference>
<evidence type="ECO:0000313" key="4">
    <source>
        <dbReference type="Proteomes" id="UP000659438"/>
    </source>
</evidence>